<gene>
    <name evidence="6" type="ORF">Q664_37035</name>
</gene>
<dbReference type="AlphaFoldDB" id="A0A084SKW7"/>
<dbReference type="PANTHER" id="PTHR33337">
    <property type="entry name" value="GFA DOMAIN-CONTAINING PROTEIN"/>
    <property type="match status" value="1"/>
</dbReference>
<evidence type="ECO:0000256" key="2">
    <source>
        <dbReference type="ARBA" id="ARBA00022723"/>
    </source>
</evidence>
<evidence type="ECO:0000313" key="6">
    <source>
        <dbReference type="EMBL" id="KFA89102.1"/>
    </source>
</evidence>
<dbReference type="InterPro" id="IPR006913">
    <property type="entry name" value="CENP-V/GFA"/>
</dbReference>
<evidence type="ECO:0000256" key="1">
    <source>
        <dbReference type="ARBA" id="ARBA00005495"/>
    </source>
</evidence>
<dbReference type="GO" id="GO:0046872">
    <property type="term" value="F:metal ion binding"/>
    <property type="evidence" value="ECO:0007669"/>
    <property type="project" value="UniProtKB-KW"/>
</dbReference>
<accession>A0A084SKW7</accession>
<protein>
    <submittedName>
        <fullName evidence="6">Aldehyde-activating protein</fullName>
    </submittedName>
</protein>
<dbReference type="SUPFAM" id="SSF51316">
    <property type="entry name" value="Mss4-like"/>
    <property type="match status" value="1"/>
</dbReference>
<reference evidence="6 7" key="1">
    <citation type="submission" date="2014-07" db="EMBL/GenBank/DDBJ databases">
        <title>Draft Genome Sequence of Gephyronic Acid Producer, Cystobacter violaceus Strain Cb vi76.</title>
        <authorList>
            <person name="Stevens D.C."/>
            <person name="Young J."/>
            <person name="Carmichael R."/>
            <person name="Tan J."/>
            <person name="Taylor R.E."/>
        </authorList>
    </citation>
    <scope>NUCLEOTIDE SEQUENCE [LARGE SCALE GENOMIC DNA]</scope>
    <source>
        <strain evidence="6 7">Cb vi76</strain>
    </source>
</reference>
<evidence type="ECO:0000256" key="4">
    <source>
        <dbReference type="ARBA" id="ARBA00023239"/>
    </source>
</evidence>
<keyword evidence="4" id="KW-0456">Lyase</keyword>
<evidence type="ECO:0000256" key="3">
    <source>
        <dbReference type="ARBA" id="ARBA00022833"/>
    </source>
</evidence>
<organism evidence="6 7">
    <name type="scientific">Archangium violaceum Cb vi76</name>
    <dbReference type="NCBI Taxonomy" id="1406225"/>
    <lineage>
        <taxon>Bacteria</taxon>
        <taxon>Pseudomonadati</taxon>
        <taxon>Myxococcota</taxon>
        <taxon>Myxococcia</taxon>
        <taxon>Myxococcales</taxon>
        <taxon>Cystobacterineae</taxon>
        <taxon>Archangiaceae</taxon>
        <taxon>Archangium</taxon>
    </lineage>
</organism>
<dbReference type="EMBL" id="JPMI01000262">
    <property type="protein sequence ID" value="KFA89102.1"/>
    <property type="molecule type" value="Genomic_DNA"/>
</dbReference>
<evidence type="ECO:0000313" key="7">
    <source>
        <dbReference type="Proteomes" id="UP000028547"/>
    </source>
</evidence>
<dbReference type="PROSITE" id="PS51257">
    <property type="entry name" value="PROKAR_LIPOPROTEIN"/>
    <property type="match status" value="1"/>
</dbReference>
<keyword evidence="2" id="KW-0479">Metal-binding</keyword>
<dbReference type="Gene3D" id="3.90.1590.10">
    <property type="entry name" value="glutathione-dependent formaldehyde- activating enzyme (gfa)"/>
    <property type="match status" value="1"/>
</dbReference>
<dbReference type="InterPro" id="IPR011057">
    <property type="entry name" value="Mss4-like_sf"/>
</dbReference>
<name>A0A084SKW7_9BACT</name>
<dbReference type="PANTHER" id="PTHR33337:SF40">
    <property type="entry name" value="CENP-V_GFA DOMAIN-CONTAINING PROTEIN-RELATED"/>
    <property type="match status" value="1"/>
</dbReference>
<dbReference type="Pfam" id="PF04828">
    <property type="entry name" value="GFA"/>
    <property type="match status" value="1"/>
</dbReference>
<dbReference type="GO" id="GO:0016846">
    <property type="term" value="F:carbon-sulfur lyase activity"/>
    <property type="evidence" value="ECO:0007669"/>
    <property type="project" value="InterPro"/>
</dbReference>
<feature type="domain" description="CENP-V/GFA" evidence="5">
    <location>
        <begin position="8"/>
        <end position="115"/>
    </location>
</feature>
<evidence type="ECO:0000259" key="5">
    <source>
        <dbReference type="PROSITE" id="PS51891"/>
    </source>
</evidence>
<dbReference type="RefSeq" id="WP_043406438.1">
    <property type="nucleotide sequence ID" value="NZ_JPMI01000262.1"/>
</dbReference>
<comment type="similarity">
    <text evidence="1">Belongs to the Gfa family.</text>
</comment>
<proteinExistence type="inferred from homology"/>
<dbReference type="PROSITE" id="PS51891">
    <property type="entry name" value="CENP_V_GFA"/>
    <property type="match status" value="1"/>
</dbReference>
<comment type="caution">
    <text evidence="6">The sequence shown here is derived from an EMBL/GenBank/DDBJ whole genome shotgun (WGS) entry which is preliminary data.</text>
</comment>
<dbReference type="Proteomes" id="UP000028547">
    <property type="component" value="Unassembled WGS sequence"/>
</dbReference>
<keyword evidence="3" id="KW-0862">Zinc</keyword>
<sequence>MNDWKLPWEGGCRCGRVRLKISAPPLLTMACHCTGCQRMSASAFSLSAAIPTEGFEVTQGEPVIGGLHGEHRHFFCPYCMSWMFTRPHGIDTFVNLRATMLDDPSWFTPFMETWTSEKLPWATTPAVHSFAKLPEFHEYKGLTDAYAAQARKPGSLPRK</sequence>